<dbReference type="AlphaFoldDB" id="A0A127JUN8"/>
<feature type="compositionally biased region" description="Low complexity" evidence="2">
    <location>
        <begin position="35"/>
        <end position="46"/>
    </location>
</feature>
<keyword evidence="1" id="KW-0802">TPR repeat</keyword>
<gene>
    <name evidence="4" type="ORF">UC35_13490</name>
</gene>
<feature type="repeat" description="TPR" evidence="1">
    <location>
        <begin position="67"/>
        <end position="100"/>
    </location>
</feature>
<dbReference type="PROSITE" id="PS51257">
    <property type="entry name" value="PROKAR_LIPOPROTEIN"/>
    <property type="match status" value="1"/>
</dbReference>
<evidence type="ECO:0000256" key="3">
    <source>
        <dbReference type="SAM" id="SignalP"/>
    </source>
</evidence>
<evidence type="ECO:0000256" key="1">
    <source>
        <dbReference type="PROSITE-ProRule" id="PRU00339"/>
    </source>
</evidence>
<dbReference type="SUPFAM" id="SSF48452">
    <property type="entry name" value="TPR-like"/>
    <property type="match status" value="1"/>
</dbReference>
<dbReference type="Proteomes" id="UP000070433">
    <property type="component" value="Chromosome"/>
</dbReference>
<organism evidence="4 5">
    <name type="scientific">Ramlibacter tataouinensis</name>
    <dbReference type="NCBI Taxonomy" id="94132"/>
    <lineage>
        <taxon>Bacteria</taxon>
        <taxon>Pseudomonadati</taxon>
        <taxon>Pseudomonadota</taxon>
        <taxon>Betaproteobacteria</taxon>
        <taxon>Burkholderiales</taxon>
        <taxon>Comamonadaceae</taxon>
        <taxon>Ramlibacter</taxon>
    </lineage>
</organism>
<reference evidence="4 5" key="1">
    <citation type="journal article" date="2014" name="Int. J. Syst. Evol. Microbiol.">
        <title>Ramlibacter solisilvae sp. nov., isolated from forest soil, and emended description of the genus Ramlibacter.</title>
        <authorList>
            <person name="Lee H.J."/>
            <person name="Lee S.H."/>
            <person name="Lee S.S."/>
            <person name="Lee J.S."/>
            <person name="Kim Y."/>
            <person name="Kim S.C."/>
            <person name="Jeon C.O."/>
        </authorList>
    </citation>
    <scope>NUCLEOTIDE SEQUENCE [LARGE SCALE GENOMIC DNA]</scope>
    <source>
        <strain evidence="4 5">5-10</strain>
    </source>
</reference>
<feature type="region of interest" description="Disordered" evidence="2">
    <location>
        <begin position="35"/>
        <end position="62"/>
    </location>
</feature>
<dbReference type="Gene3D" id="1.25.40.10">
    <property type="entry name" value="Tetratricopeptide repeat domain"/>
    <property type="match status" value="1"/>
</dbReference>
<keyword evidence="5" id="KW-1185">Reference proteome</keyword>
<dbReference type="SMART" id="SM00028">
    <property type="entry name" value="TPR"/>
    <property type="match status" value="3"/>
</dbReference>
<feature type="chain" id="PRO_5007449781" evidence="3">
    <location>
        <begin position="35"/>
        <end position="223"/>
    </location>
</feature>
<evidence type="ECO:0000256" key="2">
    <source>
        <dbReference type="SAM" id="MobiDB-lite"/>
    </source>
</evidence>
<dbReference type="Pfam" id="PF13432">
    <property type="entry name" value="TPR_16"/>
    <property type="match status" value="2"/>
</dbReference>
<name>A0A127JUN8_9BURK</name>
<feature type="signal peptide" evidence="3">
    <location>
        <begin position="1"/>
        <end position="34"/>
    </location>
</feature>
<feature type="repeat" description="TPR" evidence="1">
    <location>
        <begin position="135"/>
        <end position="168"/>
    </location>
</feature>
<dbReference type="InterPro" id="IPR011990">
    <property type="entry name" value="TPR-like_helical_dom_sf"/>
</dbReference>
<protein>
    <submittedName>
        <fullName evidence="4">Uncharacterized protein</fullName>
    </submittedName>
</protein>
<evidence type="ECO:0000313" key="4">
    <source>
        <dbReference type="EMBL" id="AMO23700.1"/>
    </source>
</evidence>
<dbReference type="EMBL" id="CP010951">
    <property type="protein sequence ID" value="AMO23700.1"/>
    <property type="molecule type" value="Genomic_DNA"/>
</dbReference>
<evidence type="ECO:0000313" key="5">
    <source>
        <dbReference type="Proteomes" id="UP000070433"/>
    </source>
</evidence>
<accession>A0A127JUN8</accession>
<dbReference type="InterPro" id="IPR019734">
    <property type="entry name" value="TPR_rpt"/>
</dbReference>
<keyword evidence="3" id="KW-0732">Signal</keyword>
<dbReference type="PANTHER" id="PTHR44809:SF1">
    <property type="entry name" value="PROTEIN O-MANNOSYL-TRANSFERASE TMTC1"/>
    <property type="match status" value="1"/>
</dbReference>
<sequence length="223" mass="24073">MSRAITQAVGRSAYLTSALSLVVLLQGCGSAPRAAPSPAATASAATQPGNPRGSAKIKPEPSVAPQVQAEFDAAMALVKAERYEQAVDAFKKLAAAMPDNAIPAINLALVYEKLDKQDLAETRLKEALAIEPDNPVAANELALLYRRSGRFAEARTLYEKTLATYPHFAMAHKNLGVLCDLYLKDYPCAIEHYKSYAASAPTDKDVEIWIADLQKRTGTKERP</sequence>
<dbReference type="PROSITE" id="PS50005">
    <property type="entry name" value="TPR"/>
    <property type="match status" value="3"/>
</dbReference>
<dbReference type="PANTHER" id="PTHR44809">
    <property type="match status" value="1"/>
</dbReference>
<dbReference type="OrthoDB" id="9150638at2"/>
<proteinExistence type="predicted"/>
<dbReference type="RefSeq" id="WP_061500524.1">
    <property type="nucleotide sequence ID" value="NZ_CP010951.1"/>
</dbReference>
<feature type="repeat" description="TPR" evidence="1">
    <location>
        <begin position="101"/>
        <end position="134"/>
    </location>
</feature>
<dbReference type="InterPro" id="IPR052943">
    <property type="entry name" value="TMTC_O-mannosyl-trnsfr"/>
</dbReference>